<dbReference type="Proteomes" id="UP000241788">
    <property type="component" value="Unassembled WGS sequence"/>
</dbReference>
<dbReference type="InterPro" id="IPR014949">
    <property type="entry name" value="DUF1820"/>
</dbReference>
<protein>
    <recommendedName>
        <fullName evidence="3">DUF1820 domain-containing protein</fullName>
    </recommendedName>
</protein>
<organism evidence="1 2">
    <name type="scientific">Solilutibacter tolerans</name>
    <dbReference type="NCBI Taxonomy" id="1604334"/>
    <lineage>
        <taxon>Bacteria</taxon>
        <taxon>Pseudomonadati</taxon>
        <taxon>Pseudomonadota</taxon>
        <taxon>Gammaproteobacteria</taxon>
        <taxon>Lysobacterales</taxon>
        <taxon>Lysobacteraceae</taxon>
        <taxon>Solilutibacter</taxon>
    </lineage>
</organism>
<dbReference type="RefSeq" id="WP_076585572.1">
    <property type="nucleotide sequence ID" value="NZ_FTLW01000002.1"/>
</dbReference>
<dbReference type="Pfam" id="PF08850">
    <property type="entry name" value="DUF1820"/>
    <property type="match status" value="1"/>
</dbReference>
<evidence type="ECO:0008006" key="3">
    <source>
        <dbReference type="Google" id="ProtNLM"/>
    </source>
</evidence>
<evidence type="ECO:0000313" key="2">
    <source>
        <dbReference type="Proteomes" id="UP000241788"/>
    </source>
</evidence>
<dbReference type="STRING" id="1604334.SAMN05421546_0816"/>
<name>A0A1N6QVN0_9GAMM</name>
<sequence length="105" mass="12258">MSKPLYRLHFHHQDKLYVVYARRVASSSIWGFIEVGELDFDTRQGVLVDPAEERLREEFADTKALHLPMHNVLRIEEVERRGTATIRDASETSRVITPFPIPRQN</sequence>
<accession>A0A1N6QVN0</accession>
<dbReference type="AlphaFoldDB" id="A0A1N6QVN0"/>
<dbReference type="EMBL" id="FTLW01000002">
    <property type="protein sequence ID" value="SIQ20608.1"/>
    <property type="molecule type" value="Genomic_DNA"/>
</dbReference>
<dbReference type="OrthoDB" id="5641137at2"/>
<evidence type="ECO:0000313" key="1">
    <source>
        <dbReference type="EMBL" id="SIQ20608.1"/>
    </source>
</evidence>
<keyword evidence="2" id="KW-1185">Reference proteome</keyword>
<gene>
    <name evidence="1" type="ORF">SAMN05421546_0816</name>
</gene>
<proteinExistence type="predicted"/>
<reference evidence="2" key="1">
    <citation type="submission" date="2017-01" db="EMBL/GenBank/DDBJ databases">
        <authorList>
            <person name="Varghese N."/>
            <person name="Submissions S."/>
        </authorList>
    </citation>
    <scope>NUCLEOTIDE SEQUENCE [LARGE SCALE GENOMIC DNA]</scope>
    <source>
        <strain evidence="2">UM1</strain>
    </source>
</reference>